<proteinExistence type="predicted"/>
<comment type="caution">
    <text evidence="1">The sequence shown here is derived from an EMBL/GenBank/DDBJ whole genome shotgun (WGS) entry which is preliminary data.</text>
</comment>
<gene>
    <name evidence="1" type="ORF">UT77_C0016G0030</name>
</gene>
<organism evidence="1 2">
    <name type="scientific">Candidatus Daviesbacteria bacterium GW2011_GWC2_40_12</name>
    <dbReference type="NCBI Taxonomy" id="1618431"/>
    <lineage>
        <taxon>Bacteria</taxon>
        <taxon>Candidatus Daviesiibacteriota</taxon>
    </lineage>
</organism>
<accession>A0A0G0QUN2</accession>
<protein>
    <submittedName>
        <fullName evidence="1">Uncharacterized protein</fullName>
    </submittedName>
</protein>
<sequence>MAEAKGDNPVIGPNSDVLETLKGATFTEPKHLRKPIGQEITTRLVREGAGMVGLEDRIENQEWAGIFNHYIKTAGASLQLGRLLKLNGEQVDLQLMLDTVTLSHSGRRQYDEATWYPDEVDHAPEKREMGDTQIGLSSLKDKNLPVELIEMISVHGLGITFSFEVTKTWNQKLPLYLDYRIAQNAMPMEQRFVDLQRGVAVGRYTQEFLDRTHEWAKSREQELFDALHLSSYEAIVANPQNLKARINTAVKLGKFSEDEAKTLKGTKLYQPKSGRDGDVAEVAGLSHEEFLERLQLHPEDINDQLLQPERWERYIRRLYINDAEQGIFARLSQLHRDIAEGKVGRAEELEKEFPQNTWWGKYACELYDKRHGKPLHPRVHKQVGIARAIEFYHQIEQGRLVDKSINIPS</sequence>
<dbReference type="Proteomes" id="UP000034881">
    <property type="component" value="Unassembled WGS sequence"/>
</dbReference>
<reference evidence="1 2" key="1">
    <citation type="journal article" date="2015" name="Nature">
        <title>rRNA introns, odd ribosomes, and small enigmatic genomes across a large radiation of phyla.</title>
        <authorList>
            <person name="Brown C.T."/>
            <person name="Hug L.A."/>
            <person name="Thomas B.C."/>
            <person name="Sharon I."/>
            <person name="Castelle C.J."/>
            <person name="Singh A."/>
            <person name="Wilkins M.J."/>
            <person name="Williams K.H."/>
            <person name="Banfield J.F."/>
        </authorList>
    </citation>
    <scope>NUCLEOTIDE SEQUENCE [LARGE SCALE GENOMIC DNA]</scope>
</reference>
<evidence type="ECO:0000313" key="1">
    <source>
        <dbReference type="EMBL" id="KKR41076.1"/>
    </source>
</evidence>
<evidence type="ECO:0000313" key="2">
    <source>
        <dbReference type="Proteomes" id="UP000034881"/>
    </source>
</evidence>
<dbReference type="AlphaFoldDB" id="A0A0G0QUN2"/>
<dbReference type="EMBL" id="LBYB01000016">
    <property type="protein sequence ID" value="KKR41076.1"/>
    <property type="molecule type" value="Genomic_DNA"/>
</dbReference>
<name>A0A0G0QUN2_9BACT</name>